<feature type="transmembrane region" description="Helical" evidence="7">
    <location>
        <begin position="641"/>
        <end position="660"/>
    </location>
</feature>
<evidence type="ECO:0000256" key="1">
    <source>
        <dbReference type="ARBA" id="ARBA00004141"/>
    </source>
</evidence>
<feature type="domain" description="SPX" evidence="8">
    <location>
        <begin position="1"/>
        <end position="285"/>
    </location>
</feature>
<feature type="compositionally biased region" description="Low complexity" evidence="6">
    <location>
        <begin position="207"/>
        <end position="216"/>
    </location>
</feature>
<dbReference type="CDD" id="cd01115">
    <property type="entry name" value="SLC13_permease"/>
    <property type="match status" value="1"/>
</dbReference>
<dbReference type="GO" id="GO:0005315">
    <property type="term" value="F:phosphate transmembrane transporter activity"/>
    <property type="evidence" value="ECO:0007669"/>
    <property type="project" value="TreeGrafter"/>
</dbReference>
<proteinExistence type="predicted"/>
<dbReference type="RefSeq" id="XP_018737817.1">
    <property type="nucleotide sequence ID" value="XM_018879949.1"/>
</dbReference>
<organism evidence="9 10">
    <name type="scientific">Sugiyamaella lignohabitans</name>
    <dbReference type="NCBI Taxonomy" id="796027"/>
    <lineage>
        <taxon>Eukaryota</taxon>
        <taxon>Fungi</taxon>
        <taxon>Dikarya</taxon>
        <taxon>Ascomycota</taxon>
        <taxon>Saccharomycotina</taxon>
        <taxon>Dipodascomycetes</taxon>
        <taxon>Dipodascales</taxon>
        <taxon>Trichomonascaceae</taxon>
        <taxon>Sugiyamaella</taxon>
    </lineage>
</organism>
<feature type="compositionally biased region" description="Basic and acidic residues" evidence="6">
    <location>
        <begin position="184"/>
        <end position="195"/>
    </location>
</feature>
<dbReference type="GeneID" id="30034936"/>
<dbReference type="InterPro" id="IPR004680">
    <property type="entry name" value="Cit_transptr-like_dom"/>
</dbReference>
<evidence type="ECO:0000256" key="7">
    <source>
        <dbReference type="SAM" id="Phobius"/>
    </source>
</evidence>
<dbReference type="KEGG" id="slb:AWJ20_2967"/>
<feature type="transmembrane region" description="Helical" evidence="7">
    <location>
        <begin position="383"/>
        <end position="404"/>
    </location>
</feature>
<dbReference type="PANTHER" id="PTHR10283">
    <property type="entry name" value="SOLUTE CARRIER FAMILY 13 MEMBER"/>
    <property type="match status" value="1"/>
</dbReference>
<feature type="transmembrane region" description="Helical" evidence="7">
    <location>
        <begin position="513"/>
        <end position="542"/>
    </location>
</feature>
<keyword evidence="3 7" id="KW-0812">Transmembrane</keyword>
<keyword evidence="5 7" id="KW-0472">Membrane</keyword>
<evidence type="ECO:0000256" key="3">
    <source>
        <dbReference type="ARBA" id="ARBA00022692"/>
    </source>
</evidence>
<dbReference type="PANTHER" id="PTHR10283:SF92">
    <property type="entry name" value="LOW-AFFINITY PHOSPHATE TRANSPORTER PHO91"/>
    <property type="match status" value="1"/>
</dbReference>
<keyword evidence="2" id="KW-0813">Transport</keyword>
<dbReference type="CDD" id="cd14478">
    <property type="entry name" value="SPX_PHO87_PHO90_like"/>
    <property type="match status" value="1"/>
</dbReference>
<evidence type="ECO:0000259" key="8">
    <source>
        <dbReference type="PROSITE" id="PS51382"/>
    </source>
</evidence>
<feature type="transmembrane region" description="Helical" evidence="7">
    <location>
        <begin position="831"/>
        <end position="849"/>
    </location>
</feature>
<feature type="compositionally biased region" description="Low complexity" evidence="6">
    <location>
        <begin position="122"/>
        <end position="140"/>
    </location>
</feature>
<dbReference type="OrthoDB" id="10260443at2759"/>
<dbReference type="EMBL" id="CP014503">
    <property type="protein sequence ID" value="ANB15340.1"/>
    <property type="molecule type" value="Genomic_DNA"/>
</dbReference>
<evidence type="ECO:0000256" key="2">
    <source>
        <dbReference type="ARBA" id="ARBA00022448"/>
    </source>
</evidence>
<evidence type="ECO:0000313" key="9">
    <source>
        <dbReference type="EMBL" id="ANB15340.1"/>
    </source>
</evidence>
<comment type="subcellular location">
    <subcellularLocation>
        <location evidence="1">Membrane</location>
        <topology evidence="1">Multi-pass membrane protein</topology>
    </subcellularLocation>
</comment>
<feature type="transmembrane region" description="Helical" evidence="7">
    <location>
        <begin position="699"/>
        <end position="726"/>
    </location>
</feature>
<keyword evidence="4 7" id="KW-1133">Transmembrane helix</keyword>
<dbReference type="Proteomes" id="UP000189580">
    <property type="component" value="Chromosome b"/>
</dbReference>
<dbReference type="GO" id="GO:0006797">
    <property type="term" value="P:polyphosphate metabolic process"/>
    <property type="evidence" value="ECO:0007669"/>
    <property type="project" value="TreeGrafter"/>
</dbReference>
<dbReference type="Pfam" id="PF03600">
    <property type="entry name" value="CitMHS"/>
    <property type="match status" value="1"/>
</dbReference>
<feature type="transmembrane region" description="Helical" evidence="7">
    <location>
        <begin position="554"/>
        <end position="577"/>
    </location>
</feature>
<keyword evidence="10" id="KW-1185">Reference proteome</keyword>
<name>A0A161HHA3_9ASCO</name>
<feature type="transmembrane region" description="Helical" evidence="7">
    <location>
        <begin position="472"/>
        <end position="493"/>
    </location>
</feature>
<gene>
    <name evidence="9" type="primary">PHO91</name>
    <name evidence="9" type="ORF">AWJ20_2967</name>
</gene>
<dbReference type="GO" id="GO:0005886">
    <property type="term" value="C:plasma membrane"/>
    <property type="evidence" value="ECO:0007669"/>
    <property type="project" value="TreeGrafter"/>
</dbReference>
<feature type="transmembrane region" description="Helical" evidence="7">
    <location>
        <begin position="666"/>
        <end position="687"/>
    </location>
</feature>
<feature type="region of interest" description="Disordered" evidence="6">
    <location>
        <begin position="122"/>
        <end position="219"/>
    </location>
</feature>
<sequence>MKFNHSLQFNAVPEWISKYIDYGALKKLTYQLEKEAVEASGRDAESAVLIEHDPEAAFRRVLDIELEKIDLFYTETESKIFDDLDYVLADAIKYEQRLADEHVFTAADGVVQDDQKYLFPVRSTSQASSSGRGYSQSSGRRGSGSSGESLDQEDDGGSDPGSKAYPSLLAPTGSGHQDADTSIDEDHVHLEESDPRPYYARRRRSRSASVGVSANSRPRRGSAVDIRDMYLLSDHLITLKKRTSAVYVSLSELKSYIDLNRTGFRKALKKFDKTLHCELMSTYMEEVLGKSYAFSQATTEALDSRIAEAVSLYARLATNNDVKTAGQQLKLQLREHIVWERNTVWRDMIGIERQTQGTFATRNDKPEAAEFVSILGVSVPAGLVSASTLKVLIISSLFFAILLFPILEVQVQNNCLAVVIAASLFWATEAMPLFVTSLLIPFLVVCLRIPVDAETDERMSASEASKFIFSQMWSSVIMILLGGFTLAAALSKYQIAKILATSILSRAGTNPRVVLLTLMFVATFLSMWISNVAAPVLCYSLAQPLLRTLPEGDGFAKAIILGIALASNIGGMVSPIASPQNIIALENMDPAPSWVQWFTIAIPVSAVGLLLIWLFLIFTFPTGKGASAIPHVRASDDRFTFVHYYICVVSVGTIVLWCFSHQLEPYVGEMGVLALVPVVLLFGPGLLSSADFNNFLWTIIALAMGGIALGKAVSSSGLLAAIALQIEALVRGMSLFNVMLVFGFMILTVATFVSHTVAALIVLPLVKSIGEQMPDPHPRLLVMASALLCSAAMGLPTSGFPNVTAICMTDELGKPYLTVGSFISRGVPSSILVYLVIASLGYVLMSIVGF</sequence>
<dbReference type="Pfam" id="PF03105">
    <property type="entry name" value="SPX"/>
    <property type="match status" value="2"/>
</dbReference>
<protein>
    <submittedName>
        <fullName evidence="9">Pho91p</fullName>
    </submittedName>
</protein>
<accession>A0A161HHA3</accession>
<dbReference type="GO" id="GO:0006817">
    <property type="term" value="P:phosphate ion transport"/>
    <property type="evidence" value="ECO:0007669"/>
    <property type="project" value="TreeGrafter"/>
</dbReference>
<evidence type="ECO:0000256" key="5">
    <source>
        <dbReference type="ARBA" id="ARBA00023136"/>
    </source>
</evidence>
<evidence type="ECO:0000256" key="4">
    <source>
        <dbReference type="ARBA" id="ARBA00022989"/>
    </source>
</evidence>
<feature type="transmembrane region" description="Helical" evidence="7">
    <location>
        <begin position="738"/>
        <end position="766"/>
    </location>
</feature>
<dbReference type="AlphaFoldDB" id="A0A161HHA3"/>
<dbReference type="InterPro" id="IPR004331">
    <property type="entry name" value="SPX_dom"/>
</dbReference>
<feature type="transmembrane region" description="Helical" evidence="7">
    <location>
        <begin position="778"/>
        <end position="795"/>
    </location>
</feature>
<feature type="transmembrane region" description="Helical" evidence="7">
    <location>
        <begin position="597"/>
        <end position="620"/>
    </location>
</feature>
<evidence type="ECO:0000256" key="6">
    <source>
        <dbReference type="SAM" id="MobiDB-lite"/>
    </source>
</evidence>
<evidence type="ECO:0000313" key="10">
    <source>
        <dbReference type="Proteomes" id="UP000189580"/>
    </source>
</evidence>
<reference evidence="9 10" key="1">
    <citation type="submission" date="2016-02" db="EMBL/GenBank/DDBJ databases">
        <title>Complete genome sequence and transcriptome regulation of the pentose utilising yeast Sugiyamaella lignohabitans.</title>
        <authorList>
            <person name="Bellasio M."/>
            <person name="Peymann A."/>
            <person name="Valli M."/>
            <person name="Sipitzky M."/>
            <person name="Graf A."/>
            <person name="Sauer M."/>
            <person name="Marx H."/>
            <person name="Mattanovich D."/>
        </authorList>
    </citation>
    <scope>NUCLEOTIDE SEQUENCE [LARGE SCALE GENOMIC DNA]</scope>
    <source>
        <strain evidence="9 10">CBS 10342</strain>
    </source>
</reference>
<dbReference type="PROSITE" id="PS51382">
    <property type="entry name" value="SPX"/>
    <property type="match status" value="1"/>
</dbReference>